<dbReference type="PANTHER" id="PTHR43806:SF11">
    <property type="entry name" value="CEREVISIN-RELATED"/>
    <property type="match status" value="1"/>
</dbReference>
<evidence type="ECO:0000256" key="1">
    <source>
        <dbReference type="ARBA" id="ARBA00011073"/>
    </source>
</evidence>
<dbReference type="PROSITE" id="PS00137">
    <property type="entry name" value="SUBTILASE_HIS"/>
    <property type="match status" value="1"/>
</dbReference>
<evidence type="ECO:0000256" key="6">
    <source>
        <dbReference type="SAM" id="SignalP"/>
    </source>
</evidence>
<keyword evidence="3 5" id="KW-0378">Hydrolase</keyword>
<feature type="domain" description="Peptidase S8/S53" evidence="7">
    <location>
        <begin position="62"/>
        <end position="288"/>
    </location>
</feature>
<dbReference type="InterPro" id="IPR036852">
    <property type="entry name" value="Peptidase_S8/S53_dom_sf"/>
</dbReference>
<evidence type="ECO:0000313" key="8">
    <source>
        <dbReference type="EMBL" id="RJQ85331.1"/>
    </source>
</evidence>
<keyword evidence="2 5" id="KW-0645">Protease</keyword>
<dbReference type="PROSITE" id="PS00136">
    <property type="entry name" value="SUBTILASE_ASP"/>
    <property type="match status" value="1"/>
</dbReference>
<dbReference type="GO" id="GO:0004252">
    <property type="term" value="F:serine-type endopeptidase activity"/>
    <property type="evidence" value="ECO:0007669"/>
    <property type="project" value="UniProtKB-UniRule"/>
</dbReference>
<feature type="active site" description="Charge relay system" evidence="5">
    <location>
        <position position="252"/>
    </location>
</feature>
<keyword evidence="9" id="KW-1185">Reference proteome</keyword>
<dbReference type="FunFam" id="3.40.50.200:FF:000016">
    <property type="entry name" value="Proprotein convertase subtilisin/kexin type 9"/>
    <property type="match status" value="1"/>
</dbReference>
<dbReference type="InterPro" id="IPR050131">
    <property type="entry name" value="Peptidase_S8_subtilisin-like"/>
</dbReference>
<evidence type="ECO:0000256" key="5">
    <source>
        <dbReference type="PROSITE-ProRule" id="PRU01240"/>
    </source>
</evidence>
<evidence type="ECO:0000256" key="2">
    <source>
        <dbReference type="ARBA" id="ARBA00022670"/>
    </source>
</evidence>
<feature type="chain" id="PRO_5019228087" evidence="6">
    <location>
        <begin position="29"/>
        <end position="310"/>
    </location>
</feature>
<evidence type="ECO:0000259" key="7">
    <source>
        <dbReference type="Pfam" id="PF00082"/>
    </source>
</evidence>
<protein>
    <submittedName>
        <fullName evidence="8">S8 family peptidase</fullName>
    </submittedName>
</protein>
<dbReference type="SUPFAM" id="SSF52743">
    <property type="entry name" value="Subtilisin-like"/>
    <property type="match status" value="1"/>
</dbReference>
<dbReference type="Proteomes" id="UP000285112">
    <property type="component" value="Unassembled WGS sequence"/>
</dbReference>
<organism evidence="8 9">
    <name type="scientific">Amycolatopsis panacis</name>
    <dbReference type="NCBI Taxonomy" id="2340917"/>
    <lineage>
        <taxon>Bacteria</taxon>
        <taxon>Bacillati</taxon>
        <taxon>Actinomycetota</taxon>
        <taxon>Actinomycetes</taxon>
        <taxon>Pseudonocardiales</taxon>
        <taxon>Pseudonocardiaceae</taxon>
        <taxon>Amycolatopsis</taxon>
    </lineage>
</organism>
<evidence type="ECO:0000313" key="9">
    <source>
        <dbReference type="Proteomes" id="UP000285112"/>
    </source>
</evidence>
<sequence>MRNRAARGLFSATMTFLLLTGAQTPAWAAGGTQGNPPSWALDRIDQRSGLDQKYHYDSDAAEVTVYVIDSGVDAKHPDLQGRVLPGKDFLGQGTDTSDTNGHGTRVAGIVAGRTYGVAKAAQIFPVRVLDKDGGGSTDTIIAGLDWVAKNAHQPAVAVLGIGGVPNDQLDKAVGGLAAVMPIVVPAGEGSADAAQTSPARVADALTVGASDVQDQVASFSNFGTSIDLYAPGVDVPAPLAGSSASGTMSGTSMAAAVATGAAAIYRAEHPDASPSSVNAGLVQAATPNLLKNVPSGTANRLLCTLPPAGA</sequence>
<dbReference type="InterPro" id="IPR034193">
    <property type="entry name" value="PCSK9_ProteinaseK-like"/>
</dbReference>
<keyword evidence="6" id="KW-0732">Signal</keyword>
<dbReference type="InterPro" id="IPR015500">
    <property type="entry name" value="Peptidase_S8_subtilisin-rel"/>
</dbReference>
<dbReference type="PRINTS" id="PR00723">
    <property type="entry name" value="SUBTILISIN"/>
</dbReference>
<keyword evidence="4 5" id="KW-0720">Serine protease</keyword>
<dbReference type="CDD" id="cd04077">
    <property type="entry name" value="Peptidases_S8_PCSK9_ProteinaseK_like"/>
    <property type="match status" value="1"/>
</dbReference>
<feature type="active site" description="Charge relay system" evidence="5">
    <location>
        <position position="102"/>
    </location>
</feature>
<name>A0A419I4J4_9PSEU</name>
<comment type="caution">
    <text evidence="8">The sequence shown here is derived from an EMBL/GenBank/DDBJ whole genome shotgun (WGS) entry which is preliminary data.</text>
</comment>
<dbReference type="PANTHER" id="PTHR43806">
    <property type="entry name" value="PEPTIDASE S8"/>
    <property type="match status" value="1"/>
</dbReference>
<feature type="active site" description="Charge relay system" evidence="5">
    <location>
        <position position="69"/>
    </location>
</feature>
<proteinExistence type="inferred from homology"/>
<dbReference type="InterPro" id="IPR022398">
    <property type="entry name" value="Peptidase_S8_His-AS"/>
</dbReference>
<comment type="similarity">
    <text evidence="1 5">Belongs to the peptidase S8 family.</text>
</comment>
<feature type="signal peptide" evidence="6">
    <location>
        <begin position="1"/>
        <end position="28"/>
    </location>
</feature>
<evidence type="ECO:0000256" key="4">
    <source>
        <dbReference type="ARBA" id="ARBA00022825"/>
    </source>
</evidence>
<dbReference type="PROSITE" id="PS51892">
    <property type="entry name" value="SUBTILASE"/>
    <property type="match status" value="1"/>
</dbReference>
<dbReference type="EMBL" id="QZFV01000079">
    <property type="protein sequence ID" value="RJQ85331.1"/>
    <property type="molecule type" value="Genomic_DNA"/>
</dbReference>
<dbReference type="OrthoDB" id="9766923at2"/>
<accession>A0A419I4J4</accession>
<dbReference type="InterPro" id="IPR023827">
    <property type="entry name" value="Peptidase_S8_Asp-AS"/>
</dbReference>
<dbReference type="InterPro" id="IPR000209">
    <property type="entry name" value="Peptidase_S8/S53_dom"/>
</dbReference>
<reference evidence="8 9" key="1">
    <citation type="submission" date="2018-09" db="EMBL/GenBank/DDBJ databases">
        <title>YIM PH 21725 draft genome.</title>
        <authorList>
            <person name="Miao C."/>
        </authorList>
    </citation>
    <scope>NUCLEOTIDE SEQUENCE [LARGE SCALE GENOMIC DNA]</scope>
    <source>
        <strain evidence="9">YIM PH21725</strain>
    </source>
</reference>
<gene>
    <name evidence="8" type="ORF">D5S19_14260</name>
</gene>
<dbReference type="Pfam" id="PF00082">
    <property type="entry name" value="Peptidase_S8"/>
    <property type="match status" value="1"/>
</dbReference>
<dbReference type="Gene3D" id="3.40.50.200">
    <property type="entry name" value="Peptidase S8/S53 domain"/>
    <property type="match status" value="1"/>
</dbReference>
<evidence type="ECO:0000256" key="3">
    <source>
        <dbReference type="ARBA" id="ARBA00022801"/>
    </source>
</evidence>
<dbReference type="GO" id="GO:0006508">
    <property type="term" value="P:proteolysis"/>
    <property type="evidence" value="ECO:0007669"/>
    <property type="project" value="UniProtKB-KW"/>
</dbReference>
<dbReference type="GO" id="GO:0005615">
    <property type="term" value="C:extracellular space"/>
    <property type="evidence" value="ECO:0007669"/>
    <property type="project" value="TreeGrafter"/>
</dbReference>
<dbReference type="AlphaFoldDB" id="A0A419I4J4"/>